<name>A0A1H6WTS5_9BACT</name>
<feature type="signal peptide" evidence="8">
    <location>
        <begin position="1"/>
        <end position="27"/>
    </location>
</feature>
<dbReference type="InterPro" id="IPR006685">
    <property type="entry name" value="MscS_channel_2nd"/>
</dbReference>
<evidence type="ECO:0000256" key="4">
    <source>
        <dbReference type="ARBA" id="ARBA00022692"/>
    </source>
</evidence>
<dbReference type="Pfam" id="PF00924">
    <property type="entry name" value="MS_channel_2nd"/>
    <property type="match status" value="1"/>
</dbReference>
<dbReference type="Pfam" id="PF21082">
    <property type="entry name" value="MS_channel_3rd"/>
    <property type="match status" value="1"/>
</dbReference>
<evidence type="ECO:0000259" key="10">
    <source>
        <dbReference type="Pfam" id="PF21082"/>
    </source>
</evidence>
<dbReference type="AlphaFoldDB" id="A0A1H6WTS5"/>
<dbReference type="InterPro" id="IPR045042">
    <property type="entry name" value="YnaI-like"/>
</dbReference>
<comment type="similarity">
    <text evidence="2">Belongs to the MscS (TC 1.A.23) family.</text>
</comment>
<evidence type="ECO:0000256" key="7">
    <source>
        <dbReference type="SAM" id="Phobius"/>
    </source>
</evidence>
<proteinExistence type="inferred from homology"/>
<dbReference type="Gene3D" id="2.30.30.60">
    <property type="match status" value="1"/>
</dbReference>
<dbReference type="InterPro" id="IPR011014">
    <property type="entry name" value="MscS_channel_TM-2"/>
</dbReference>
<dbReference type="InterPro" id="IPR010920">
    <property type="entry name" value="LSM_dom_sf"/>
</dbReference>
<feature type="transmembrane region" description="Helical" evidence="7">
    <location>
        <begin position="257"/>
        <end position="281"/>
    </location>
</feature>
<dbReference type="RefSeq" id="WP_092172491.1">
    <property type="nucleotide sequence ID" value="NZ_WIOK01000001.1"/>
</dbReference>
<comment type="subcellular location">
    <subcellularLocation>
        <location evidence="1">Cell membrane</location>
        <topology evidence="1">Multi-pass membrane protein</topology>
    </subcellularLocation>
</comment>
<feature type="domain" description="Mechanosensitive ion channel MscS" evidence="9">
    <location>
        <begin position="352"/>
        <end position="417"/>
    </location>
</feature>
<keyword evidence="6 7" id="KW-0472">Membrane</keyword>
<reference evidence="12" key="1">
    <citation type="submission" date="2016-10" db="EMBL/GenBank/DDBJ databases">
        <authorList>
            <person name="Varghese N."/>
            <person name="Submissions S."/>
        </authorList>
    </citation>
    <scope>NUCLEOTIDE SEQUENCE [LARGE SCALE GENOMIC DNA]</scope>
    <source>
        <strain evidence="12">IBRC-M 10761</strain>
    </source>
</reference>
<dbReference type="InterPro" id="IPR023408">
    <property type="entry name" value="MscS_beta-dom_sf"/>
</dbReference>
<evidence type="ECO:0000256" key="3">
    <source>
        <dbReference type="ARBA" id="ARBA00022475"/>
    </source>
</evidence>
<evidence type="ECO:0000313" key="11">
    <source>
        <dbReference type="EMBL" id="SEJ20168.1"/>
    </source>
</evidence>
<dbReference type="Gene3D" id="1.10.287.1260">
    <property type="match status" value="1"/>
</dbReference>
<evidence type="ECO:0000259" key="9">
    <source>
        <dbReference type="Pfam" id="PF00924"/>
    </source>
</evidence>
<dbReference type="OrthoDB" id="9809206at2"/>
<evidence type="ECO:0000256" key="2">
    <source>
        <dbReference type="ARBA" id="ARBA00008017"/>
    </source>
</evidence>
<evidence type="ECO:0000256" key="8">
    <source>
        <dbReference type="SAM" id="SignalP"/>
    </source>
</evidence>
<dbReference type="PANTHER" id="PTHR43634">
    <property type="entry name" value="OW CONDUCTANCE MECHANOSENSITIVE CHANNEL"/>
    <property type="match status" value="1"/>
</dbReference>
<keyword evidence="5 7" id="KW-1133">Transmembrane helix</keyword>
<dbReference type="PANTHER" id="PTHR43634:SF2">
    <property type="entry name" value="LOW CONDUCTANCE MECHANOSENSITIVE CHANNEL YNAI"/>
    <property type="match status" value="1"/>
</dbReference>
<feature type="transmembrane region" description="Helical" evidence="7">
    <location>
        <begin position="227"/>
        <end position="251"/>
    </location>
</feature>
<dbReference type="STRING" id="1416801.SAMN05192553_102891"/>
<dbReference type="GO" id="GO:0008381">
    <property type="term" value="F:mechanosensitive monoatomic ion channel activity"/>
    <property type="evidence" value="ECO:0007669"/>
    <property type="project" value="UniProtKB-ARBA"/>
</dbReference>
<dbReference type="Proteomes" id="UP000199403">
    <property type="component" value="Unassembled WGS sequence"/>
</dbReference>
<evidence type="ECO:0000313" key="12">
    <source>
        <dbReference type="Proteomes" id="UP000199403"/>
    </source>
</evidence>
<organism evidence="11 12">
    <name type="scientific">Cyclobacterium xiamenense</name>
    <dbReference type="NCBI Taxonomy" id="1297121"/>
    <lineage>
        <taxon>Bacteria</taxon>
        <taxon>Pseudomonadati</taxon>
        <taxon>Bacteroidota</taxon>
        <taxon>Cytophagia</taxon>
        <taxon>Cytophagales</taxon>
        <taxon>Cyclobacteriaceae</taxon>
        <taxon>Cyclobacterium</taxon>
    </lineage>
</organism>
<feature type="transmembrane region" description="Helical" evidence="7">
    <location>
        <begin position="332"/>
        <end position="350"/>
    </location>
</feature>
<keyword evidence="3" id="KW-1003">Cell membrane</keyword>
<gene>
    <name evidence="11" type="ORF">SAMN05192553_102891</name>
</gene>
<evidence type="ECO:0000256" key="5">
    <source>
        <dbReference type="ARBA" id="ARBA00022989"/>
    </source>
</evidence>
<keyword evidence="4 7" id="KW-0812">Transmembrane</keyword>
<accession>A0A1H6WTS5</accession>
<dbReference type="InterPro" id="IPR011066">
    <property type="entry name" value="MscS_channel_C_sf"/>
</dbReference>
<dbReference type="SUPFAM" id="SSF50182">
    <property type="entry name" value="Sm-like ribonucleoproteins"/>
    <property type="match status" value="1"/>
</dbReference>
<sequence>MKKNRSVSRCSFFLALLVWVGSTATHAFQTGVNYLPDTTDHTNFSTPYHSTYTFFYHLNEGNYDPDISAGALNMVGSEGQNAAALAVMLKQIFDGNGVYVRMNEIPNAPNYRDSVRNSQQIYVFDEIILPSVYLEKVGNQWKFSSTTVQNIKALHKETYPYGTDKLLTLLPKLGSQVYFGLHLWQLFGLFFLLLLVFASHRLFTFLVDRGLYYVLVRSGYGTIAKKYLLPVARIVSIYLIVLLLAIFVRVLQLPISIVSWVTIFLNAVKPFIVTIIFYKLVNVFSGYMERMAEKTASTLDDQLVPLVRKTLKAFVIIVGSLFVLKYGLRIDIVPFLTGLSIGGLAFALAAQDTIKNFFGSVMIFIDKPFQVGDWITSGDVDGTVEEVGFRSTRVRTFRNSLMYIPNGKIADATVDNHGLRKYRRFYSTITITYDTPPELIEVFVEGLRRIVQNHPKTRKDYYNIYLNNLSAYSLDIMFYVFFEVPSWPEELKAREDLILAAIRLANKLEVRFAFPTQTLHMETFPEKQGFTPIYEDGRAGYQQKLEQFIKSETGAGSSPPDKTTS</sequence>
<dbReference type="SUPFAM" id="SSF82689">
    <property type="entry name" value="Mechanosensitive channel protein MscS (YggB), C-terminal domain"/>
    <property type="match status" value="1"/>
</dbReference>
<feature type="chain" id="PRO_5011468291" evidence="8">
    <location>
        <begin position="28"/>
        <end position="565"/>
    </location>
</feature>
<dbReference type="InterPro" id="IPR049278">
    <property type="entry name" value="MS_channel_C"/>
</dbReference>
<dbReference type="GO" id="GO:0005886">
    <property type="term" value="C:plasma membrane"/>
    <property type="evidence" value="ECO:0007669"/>
    <property type="project" value="UniProtKB-SubCell"/>
</dbReference>
<evidence type="ECO:0000256" key="1">
    <source>
        <dbReference type="ARBA" id="ARBA00004651"/>
    </source>
</evidence>
<dbReference type="EMBL" id="FNZH01000002">
    <property type="protein sequence ID" value="SEJ20168.1"/>
    <property type="molecule type" value="Genomic_DNA"/>
</dbReference>
<evidence type="ECO:0000256" key="6">
    <source>
        <dbReference type="ARBA" id="ARBA00023136"/>
    </source>
</evidence>
<protein>
    <submittedName>
        <fullName evidence="11">MscS family membrane protein</fullName>
    </submittedName>
</protein>
<feature type="domain" description="Mechanosensitive ion channel MscS C-terminal" evidence="10">
    <location>
        <begin position="428"/>
        <end position="503"/>
    </location>
</feature>
<keyword evidence="12" id="KW-1185">Reference proteome</keyword>
<keyword evidence="8" id="KW-0732">Signal</keyword>
<dbReference type="SUPFAM" id="SSF82861">
    <property type="entry name" value="Mechanosensitive channel protein MscS (YggB), transmembrane region"/>
    <property type="match status" value="1"/>
</dbReference>
<feature type="transmembrane region" description="Helical" evidence="7">
    <location>
        <begin position="183"/>
        <end position="207"/>
    </location>
</feature>
<dbReference type="Gene3D" id="3.30.70.100">
    <property type="match status" value="1"/>
</dbReference>